<sequence length="255" mass="28567">MKKINTIDTHSLTNGAHYNFMEAIYTNLNSILLYGEKLSTELPAFKTALDSEDAVLVLSRKSDKTDEIANADKARDNAYVGYKYAVKGFTYLGSGAQYEAAKVLSQHLTDYQIDTKMSLSRQTGLMTNFIEDLESTYSEQVESLGLTPFVTMMKDGNEKVKAGLQSRDNERAGQTKAAMLSARADTDAAYQIIVDKINALYLVDTTNTNEYVTTIDEINAQIKHYKEQELTKKSTQQENNGSDGTTYQPFYPKYL</sequence>
<dbReference type="InterPro" id="IPR046228">
    <property type="entry name" value="DUF6261"/>
</dbReference>
<comment type="caution">
    <text evidence="1">The sequence shown here is derived from an EMBL/GenBank/DDBJ whole genome shotgun (WGS) entry which is preliminary data.</text>
</comment>
<name>A0ABT0BZK6_9BACT</name>
<dbReference type="Pfam" id="PF19775">
    <property type="entry name" value="DUF6261"/>
    <property type="match status" value="1"/>
</dbReference>
<evidence type="ECO:0000313" key="2">
    <source>
        <dbReference type="Proteomes" id="UP001165444"/>
    </source>
</evidence>
<reference evidence="1 2" key="1">
    <citation type="submission" date="2022-03" db="EMBL/GenBank/DDBJ databases">
        <title>Parabacteroides sp. nov. isolated from swine feces.</title>
        <authorList>
            <person name="Bak J.E."/>
        </authorList>
    </citation>
    <scope>NUCLEOTIDE SEQUENCE [LARGE SCALE GENOMIC DNA]</scope>
    <source>
        <strain evidence="1 2">AGMB00274</strain>
    </source>
</reference>
<keyword evidence="2" id="KW-1185">Reference proteome</keyword>
<dbReference type="EMBL" id="JAKZMM010000011">
    <property type="protein sequence ID" value="MCJ2380204.1"/>
    <property type="molecule type" value="Genomic_DNA"/>
</dbReference>
<organism evidence="1 2">
    <name type="scientific">Parabacteroides faecalis</name>
    <dbReference type="NCBI Taxonomy" id="2924040"/>
    <lineage>
        <taxon>Bacteria</taxon>
        <taxon>Pseudomonadati</taxon>
        <taxon>Bacteroidota</taxon>
        <taxon>Bacteroidia</taxon>
        <taxon>Bacteroidales</taxon>
        <taxon>Tannerellaceae</taxon>
        <taxon>Parabacteroides</taxon>
    </lineage>
</organism>
<dbReference type="Proteomes" id="UP001165444">
    <property type="component" value="Unassembled WGS sequence"/>
</dbReference>
<accession>A0ABT0BZK6</accession>
<protein>
    <submittedName>
        <fullName evidence="1">DUF6261 family protein</fullName>
    </submittedName>
</protein>
<evidence type="ECO:0000313" key="1">
    <source>
        <dbReference type="EMBL" id="MCJ2380204.1"/>
    </source>
</evidence>
<proteinExistence type="predicted"/>
<gene>
    <name evidence="1" type="ORF">MUN53_06185</name>
</gene>
<dbReference type="RefSeq" id="WP_243323954.1">
    <property type="nucleotide sequence ID" value="NZ_JAKZMM010000011.1"/>
</dbReference>